<dbReference type="PANTHER" id="PTHR45656:SF4">
    <property type="entry name" value="PROTEIN CBR-CLEC-78"/>
    <property type="match status" value="1"/>
</dbReference>
<dbReference type="PROSITE" id="PS50923">
    <property type="entry name" value="SUSHI"/>
    <property type="match status" value="9"/>
</dbReference>
<keyword evidence="9" id="KW-1185">Reference proteome</keyword>
<feature type="region of interest" description="Disordered" evidence="6">
    <location>
        <begin position="477"/>
        <end position="505"/>
    </location>
</feature>
<dbReference type="InterPro" id="IPR002172">
    <property type="entry name" value="LDrepeatLR_classA_rpt"/>
</dbReference>
<dbReference type="GeneID" id="105228511"/>
<evidence type="ECO:0000256" key="4">
    <source>
        <dbReference type="PROSITE-ProRule" id="PRU00124"/>
    </source>
</evidence>
<feature type="compositionally biased region" description="Basic and acidic residues" evidence="6">
    <location>
        <begin position="342"/>
        <end position="355"/>
    </location>
</feature>
<reference evidence="10" key="2">
    <citation type="submission" date="2025-08" db="UniProtKB">
        <authorList>
            <consortium name="RefSeq"/>
        </authorList>
    </citation>
    <scope>IDENTIFICATION</scope>
    <source>
        <tissue evidence="10">Adult</tissue>
    </source>
</reference>
<dbReference type="Pfam" id="PF00084">
    <property type="entry name" value="Sushi"/>
    <property type="match status" value="9"/>
</dbReference>
<dbReference type="CDD" id="cd00112">
    <property type="entry name" value="LDLa"/>
    <property type="match status" value="2"/>
</dbReference>
<dbReference type="CDD" id="cd00033">
    <property type="entry name" value="CCP"/>
    <property type="match status" value="9"/>
</dbReference>
<feature type="domain" description="Sushi" evidence="8">
    <location>
        <begin position="737"/>
        <end position="799"/>
    </location>
</feature>
<name>A0ABM3J7B6_BACDO</name>
<evidence type="ECO:0000256" key="6">
    <source>
        <dbReference type="SAM" id="MobiDB-lite"/>
    </source>
</evidence>
<feature type="disulfide bond" evidence="4">
    <location>
        <begin position="86"/>
        <end position="98"/>
    </location>
</feature>
<keyword evidence="1 7" id="KW-0732">Signal</keyword>
<evidence type="ECO:0000256" key="1">
    <source>
        <dbReference type="ARBA" id="ARBA00022729"/>
    </source>
</evidence>
<dbReference type="RefSeq" id="XP_049305125.1">
    <property type="nucleotide sequence ID" value="XM_049449168.1"/>
</dbReference>
<evidence type="ECO:0000256" key="3">
    <source>
        <dbReference type="ARBA" id="ARBA00023157"/>
    </source>
</evidence>
<feature type="domain" description="Sushi" evidence="8">
    <location>
        <begin position="1212"/>
        <end position="1280"/>
    </location>
</feature>
<evidence type="ECO:0000259" key="8">
    <source>
        <dbReference type="PROSITE" id="PS50923"/>
    </source>
</evidence>
<comment type="caution">
    <text evidence="5">Lacks conserved residue(s) required for the propagation of feature annotation.</text>
</comment>
<dbReference type="Pfam" id="PF00057">
    <property type="entry name" value="Ldl_recept_a"/>
    <property type="match status" value="2"/>
</dbReference>
<dbReference type="Gene3D" id="2.10.70.10">
    <property type="entry name" value="Complement Module, domain 1"/>
    <property type="match status" value="9"/>
</dbReference>
<dbReference type="SUPFAM" id="SSF57535">
    <property type="entry name" value="Complement control module/SCR domain"/>
    <property type="match status" value="9"/>
</dbReference>
<evidence type="ECO:0000256" key="5">
    <source>
        <dbReference type="PROSITE-ProRule" id="PRU00302"/>
    </source>
</evidence>
<dbReference type="Gene3D" id="4.10.400.10">
    <property type="entry name" value="Low-density Lipoprotein Receptor"/>
    <property type="match status" value="2"/>
</dbReference>
<dbReference type="SMART" id="SM00192">
    <property type="entry name" value="LDLa"/>
    <property type="match status" value="2"/>
</dbReference>
<feature type="domain" description="Sushi" evidence="8">
    <location>
        <begin position="813"/>
        <end position="873"/>
    </location>
</feature>
<reference evidence="9" key="1">
    <citation type="submission" date="2025-05" db="UniProtKB">
        <authorList>
            <consortium name="RefSeq"/>
        </authorList>
    </citation>
    <scope>NUCLEOTIDE SEQUENCE [LARGE SCALE GENOMIC DNA]</scope>
</reference>
<dbReference type="InterPro" id="IPR000436">
    <property type="entry name" value="Sushi_SCR_CCP_dom"/>
</dbReference>
<keyword evidence="5" id="KW-0768">Sushi</keyword>
<dbReference type="InterPro" id="IPR051277">
    <property type="entry name" value="SEZ6_CSMD_C4BPB_Regulators"/>
</dbReference>
<dbReference type="SMART" id="SM00032">
    <property type="entry name" value="CCP"/>
    <property type="match status" value="9"/>
</dbReference>
<accession>A0ABM3J7B6</accession>
<feature type="compositionally biased region" description="Low complexity" evidence="6">
    <location>
        <begin position="483"/>
        <end position="501"/>
    </location>
</feature>
<feature type="domain" description="Sushi" evidence="8">
    <location>
        <begin position="957"/>
        <end position="1031"/>
    </location>
</feature>
<feature type="compositionally biased region" description="Polar residues" evidence="6">
    <location>
        <begin position="357"/>
        <end position="367"/>
    </location>
</feature>
<feature type="region of interest" description="Disordered" evidence="6">
    <location>
        <begin position="342"/>
        <end position="367"/>
    </location>
</feature>
<feature type="chain" id="PRO_5046727586" evidence="7">
    <location>
        <begin position="28"/>
        <end position="1281"/>
    </location>
</feature>
<dbReference type="InterPro" id="IPR035976">
    <property type="entry name" value="Sushi/SCR/CCP_sf"/>
</dbReference>
<feature type="disulfide bond" evidence="4">
    <location>
        <begin position="93"/>
        <end position="111"/>
    </location>
</feature>
<dbReference type="InterPro" id="IPR036055">
    <property type="entry name" value="LDL_receptor-like_sf"/>
</dbReference>
<feature type="domain" description="Sushi" evidence="8">
    <location>
        <begin position="1048"/>
        <end position="1110"/>
    </location>
</feature>
<evidence type="ECO:0000313" key="10">
    <source>
        <dbReference type="RefSeq" id="XP_049305125.1"/>
    </source>
</evidence>
<feature type="compositionally biased region" description="Polar residues" evidence="6">
    <location>
        <begin position="431"/>
        <end position="456"/>
    </location>
</feature>
<feature type="domain" description="Sushi" evidence="8">
    <location>
        <begin position="1134"/>
        <end position="1202"/>
    </location>
</feature>
<evidence type="ECO:0000256" key="7">
    <source>
        <dbReference type="SAM" id="SignalP"/>
    </source>
</evidence>
<evidence type="ECO:0000256" key="2">
    <source>
        <dbReference type="ARBA" id="ARBA00022737"/>
    </source>
</evidence>
<keyword evidence="2" id="KW-0677">Repeat</keyword>
<sequence>MQKVLITFPKMYSFQICLLLIVTLCVSWNSGACSVKNSAAIRFDVRWGQMKCWSGQCVSITDKCDGVQDCDDGSDELTSLCQTVLCKQHQFQCGYGACLPMEAKCNGTKECWDGTDEREGLCIKEIATILTPTTRIKSNEVTESTQQGVLPTVKTKPNISTELANTRKTTTTILDYSTDFEVTETSEKDLTTIPEVTTTSTQTTTNRPVTNTEDAETLETHSNGSFSERPHLTTTSINEIIITQKTTTSKPLIKPALKANVTRNYSEKNTQITTPIIRETTTTIYVSKQTDSSDTNDQEVSGQIERLPNGPVYHSNKTLNATEKSRNTNYPGGITTITELKKDKSKAEENNEKFKNRSNSTPSERTQVITTNENETMIPRKTSVHSPAAGTSADSFGSDQTLKKLSGPTTKDTVIKTPKIGSTIKTPPIKKNQTLPLDIRNSTPTEQPKGNGNNGQEVRQIQNQLAISQTTLYTRNVTTQAPNLKTNLSSSPNNSNESNFSVQSPIKSRADTGVLTTSPVSHVYKILNATENPRNVNYPGSINKTFINQYNMRKTTPPTTTNKATTKARNQCTLRRCDYPLICNVLLPGSQDSGKLHDKQARQSLFVGSEVAFNCDDGYVLEGVNRTTCKENGWSHKIPSCTPSCEADFKLRCTPPLKCVYEEPNIRTKKMTKHVIRNSFTDTVVREHFKLSFECDAGYLIEGSKIRICTAKGWSNVMPRCVNQCDVLGLGNPKWPLKCQKFDSTTRLTNNCQYSLRNRKVREGSYFEYSCEYGYNLNGVNRSTCLNDGWSSNAPTCIPWCDLKPIRPCKSPLICNKNPNRPRYFFSIINTAHPATSDLTVDFSCEFGYELVGAKVITCSKGGWSHSIPTCKKICCDASILDDCTFPLICWRYDFGTEGYTRIYKGSVQQLSQDEHLLIRCENGYNLSGENYLTCNGGKWYGTMPKCIATCREDLLPKCENPMTCTAYNYYTGSSQAIINNYSGSYRTYPQGSTVVFKCAYGHVLNGARTATCDFHGWRYEDGMYGPECQRISNTCDKGILDNCTYPLICEQFDPEFGDYKKIQISTHQKSISNAARIRFSCENGYVLDGSNALTCTGGKWDDYMPKCIDTRHNIFPTVHSCRADLLPACKYPLTCTRYDSKFKSEQTIIDNNSNESANYALNTQIVFGCAEDFKLKGEEQTTCSANGWSHQQSLKLPLCVRISPCDPDIFKSCKPPVVCQYYEPNKDNWSMVQSYFLINYVAKNSIVSIVCENGFKLQGANYIYCKSKGWDNPIPKCVRA</sequence>
<dbReference type="PROSITE" id="PS01209">
    <property type="entry name" value="LDLRA_1"/>
    <property type="match status" value="1"/>
</dbReference>
<dbReference type="PANTHER" id="PTHR45656">
    <property type="entry name" value="PROTEIN CBR-CLEC-78"/>
    <property type="match status" value="1"/>
</dbReference>
<feature type="domain" description="Sushi" evidence="8">
    <location>
        <begin position="575"/>
        <end position="643"/>
    </location>
</feature>
<evidence type="ECO:0000313" key="9">
    <source>
        <dbReference type="Proteomes" id="UP001652620"/>
    </source>
</evidence>
<proteinExistence type="predicted"/>
<protein>
    <submittedName>
        <fullName evidence="10">Sushi, von Willebrand factor type A, EGF and pentraxin domain-containing protein 1 isoform X6</fullName>
    </submittedName>
</protein>
<gene>
    <name evidence="10" type="primary">LOC105228511</name>
</gene>
<dbReference type="Proteomes" id="UP001652620">
    <property type="component" value="Chromosome 2"/>
</dbReference>
<dbReference type="PROSITE" id="PS50068">
    <property type="entry name" value="LDLRA_2"/>
    <property type="match status" value="2"/>
</dbReference>
<dbReference type="SUPFAM" id="SSF57424">
    <property type="entry name" value="LDL receptor-like module"/>
    <property type="match status" value="2"/>
</dbReference>
<dbReference type="InterPro" id="IPR023415">
    <property type="entry name" value="LDLR_class-A_CS"/>
</dbReference>
<feature type="domain" description="Sushi" evidence="8">
    <location>
        <begin position="651"/>
        <end position="723"/>
    </location>
</feature>
<feature type="disulfide bond" evidence="4">
    <location>
        <begin position="52"/>
        <end position="70"/>
    </location>
</feature>
<feature type="region of interest" description="Disordered" evidence="6">
    <location>
        <begin position="380"/>
        <end position="456"/>
    </location>
</feature>
<dbReference type="PRINTS" id="PR00261">
    <property type="entry name" value="LDLRECEPTOR"/>
</dbReference>
<keyword evidence="3 4" id="KW-1015">Disulfide bond</keyword>
<feature type="domain" description="Sushi" evidence="8">
    <location>
        <begin position="882"/>
        <end position="949"/>
    </location>
</feature>
<organism evidence="9 10">
    <name type="scientific">Bactrocera dorsalis</name>
    <name type="common">Oriental fruit fly</name>
    <name type="synonym">Dacus dorsalis</name>
    <dbReference type="NCBI Taxonomy" id="27457"/>
    <lineage>
        <taxon>Eukaryota</taxon>
        <taxon>Metazoa</taxon>
        <taxon>Ecdysozoa</taxon>
        <taxon>Arthropoda</taxon>
        <taxon>Hexapoda</taxon>
        <taxon>Insecta</taxon>
        <taxon>Pterygota</taxon>
        <taxon>Neoptera</taxon>
        <taxon>Endopterygota</taxon>
        <taxon>Diptera</taxon>
        <taxon>Brachycera</taxon>
        <taxon>Muscomorpha</taxon>
        <taxon>Tephritoidea</taxon>
        <taxon>Tephritidae</taxon>
        <taxon>Bactrocera</taxon>
        <taxon>Bactrocera</taxon>
    </lineage>
</organism>
<feature type="signal peptide" evidence="7">
    <location>
        <begin position="1"/>
        <end position="27"/>
    </location>
</feature>